<dbReference type="Gene3D" id="3.30.559.30">
    <property type="entry name" value="Nonribosomal peptide synthetase, condensation domain"/>
    <property type="match status" value="3"/>
</dbReference>
<keyword evidence="5" id="KW-0175">Coiled coil</keyword>
<dbReference type="InterPro" id="IPR036736">
    <property type="entry name" value="ACP-like_sf"/>
</dbReference>
<dbReference type="InterPro" id="IPR010071">
    <property type="entry name" value="AA_adenyl_dom"/>
</dbReference>
<sequence length="1933" mass="218278">MINNIGGYELSENQKNLWSISKNQTGLYYNQIILEIKKDWSVREVLHAIQTVTDANTILRYNLIHHANFNYPFQIESDTSDIDWKEIEGTIKEVDAVLDYPYDPSVNNPARFCLVKESGKLTSLAVRLYAVFGDIYSCFYLCNQLGKILSGGKNNPEEGQDKIDYINYSAWQNDLISKPEREAIVFWKNASYHTSEALFPFSEKAKSFQPVKKHILTIDGAEYAKIKDFCTGNDCEAKTVFLSHFVQYLQLFSENEVTVGVSDFKRDYDELEHTLGLVSKSIPLAIGKQDGKSLAERVKEIETQRQDASEWTDFFTLNRKESAVSEPLRYFNYGFEFIDLPSVSSEYLQAFHVAELFSTEDLFDLKISCIDNGNSISVELYYNQACLNTTDITIVSRQIRAKYLDLFQASNPEISLLEKEIIEKSNTTDRKFAAAGSIIPIIEEQAQAFPKNIALFANGLELDYAGLHKKSDQFRNYLIENHNVRKGDAVCVVGEGTDWFVISILGIIKAGAYYIPVDSKYPKERIDYILKESNCSVLVCDPENGAAHTTGATHVNPHDAQIYTEQWKDHPVAINPEDLVYCIYTSGSTGNPKGCTISHGSLLNYIQWANEYYFETPNVGNWGLITSISFDLTVTALFTSLTRGKKLWLGDFEKNISEMLSDAFANPEIDTLKLTPSHISLVKELEIKETTIRRVICGGEQLLKHHIDILKGINPEIRIYNEYGPTETTVGCIVKEIEQTDSRILIGKPIANTAIYIANENKSLCPIGVKGEIYIAGKGLTNGYLNRKDLTEDKIIESPFIEGEKLYKSGDLACWLPNGEIEYFGRIDDQVKIKGFRIELGEIEQLILNQEHIKQAVVVVKEKENEKYLVAYYAAEKQLDKKTLQNALSQVLPDYMVPGYYVQLEAIPLTSNGKADKKALLDVEAKDLIKAEYIAPRSEEEKLLVSIWSEVLKHDPIGIKDNFFHLGGDSIKSIQVVSRLKQQGYVVKVEQILRNPLIEELAKLIQSNDVVADQAVVEGEVPLTPIQQDFFANGLITNKNHFNQSVVLKSREQIDPSVLEASIAALVLHHDALRMTYKYKENAWSQYNQDASKARYEITFYDLRQEANELEALQRAGETLQSGFDLTSGALFRIGHIRMSDGDRLALVIHHLLVDGVSWRILLEDLTQLYTAIASGHEYKLAYKTDSYQRWSTLLKAHANSGKMQKERMYWEEITHQNIMVLPTDQQPANSYPAMDASASLVLDAAMTQKLQTQVHHAYNSEINDVLLTGLGLAIREVFAIEKTVIRMEGHGREEILEGIDTGRTIGWFTSVYPFVLDLSNAAGHELVSVKESLRKIPNKGIGYGVLNYLEKPFENPMVPNIQFNYLGDFGHGAGGNEENPLFEFTSESIGSVIGTENKQSDVLFDIVGMMVSGQLHISIKYATGYFRKETVQKLVSSYEKQLQNLIGELAAIQKNRLTPSDLTYKKLDYATVSDLAKENNIEDVYELSPLQQGFYFQWLMDPSSSMYFEQSTYIINAPELSVEAVRKAYNGLISRYSILRTSFTNDLGDVPLQIVHKEVEGHFSLEEITESNRVSAEAILDKIKEEDRAKGFDFEKPSLMRLKVVALENGRYAFIWSHHHILMDGWCMSILINDFNAILASVTENQDLQLPAPVKYAEYIKWLSGIDQQDTLTYWKKYLQGVHSATTIPFRHSKKTLETGTAEVSFQMDGALYQNIKKQCRELGITQNIFVQGVWGYLLSSYNNRNEAVFGSVVSGRPGELPGVEQMVGLFTNTIPVRVSHTKGDSVKTFLRKLHAEALESTPHHYISLSDVQLQSPLGTQLITSIIAFENFAASETMANNSPDPSMVVEAISAFEQTNYDFNVIVSPSESALKVALQYNPEWFDRRYVQNIATHFLKVAEQFASNQEQALGQITYVEALADPIADLYQENF</sequence>
<dbReference type="InterPro" id="IPR006162">
    <property type="entry name" value="Ppantetheine_attach_site"/>
</dbReference>
<accession>A0A4Z0LA64</accession>
<dbReference type="PROSITE" id="PS50075">
    <property type="entry name" value="CARRIER"/>
    <property type="match status" value="1"/>
</dbReference>
<evidence type="ECO:0000313" key="8">
    <source>
        <dbReference type="Proteomes" id="UP000297407"/>
    </source>
</evidence>
<dbReference type="InterPro" id="IPR000873">
    <property type="entry name" value="AMP-dep_synth/lig_dom"/>
</dbReference>
<dbReference type="Proteomes" id="UP000297407">
    <property type="component" value="Unassembled WGS sequence"/>
</dbReference>
<evidence type="ECO:0000259" key="6">
    <source>
        <dbReference type="PROSITE" id="PS50075"/>
    </source>
</evidence>
<evidence type="ECO:0000313" key="7">
    <source>
        <dbReference type="EMBL" id="TGD58751.1"/>
    </source>
</evidence>
<dbReference type="GO" id="GO:0003824">
    <property type="term" value="F:catalytic activity"/>
    <property type="evidence" value="ECO:0007669"/>
    <property type="project" value="InterPro"/>
</dbReference>
<dbReference type="EMBL" id="SRLH01000003">
    <property type="protein sequence ID" value="TGD58751.1"/>
    <property type="molecule type" value="Genomic_DNA"/>
</dbReference>
<feature type="coiled-coil region" evidence="5">
    <location>
        <begin position="1429"/>
        <end position="1456"/>
    </location>
</feature>
<dbReference type="FunFam" id="3.30.300.30:FF:000010">
    <property type="entry name" value="Enterobactin synthetase component F"/>
    <property type="match status" value="1"/>
</dbReference>
<keyword evidence="8" id="KW-1185">Reference proteome</keyword>
<dbReference type="PROSITE" id="PS00012">
    <property type="entry name" value="PHOSPHOPANTETHEINE"/>
    <property type="match status" value="1"/>
</dbReference>
<keyword evidence="4" id="KW-0597">Phosphoprotein</keyword>
<dbReference type="Pfam" id="PF00550">
    <property type="entry name" value="PP-binding"/>
    <property type="match status" value="1"/>
</dbReference>
<evidence type="ECO:0000256" key="5">
    <source>
        <dbReference type="SAM" id="Coils"/>
    </source>
</evidence>
<evidence type="ECO:0000256" key="2">
    <source>
        <dbReference type="ARBA" id="ARBA00006432"/>
    </source>
</evidence>
<dbReference type="NCBIfam" id="TIGR01720">
    <property type="entry name" value="NRPS-para261"/>
    <property type="match status" value="1"/>
</dbReference>
<dbReference type="Gene3D" id="3.30.559.10">
    <property type="entry name" value="Chloramphenicol acetyltransferase-like domain"/>
    <property type="match status" value="3"/>
</dbReference>
<dbReference type="PANTHER" id="PTHR45398">
    <property type="match status" value="1"/>
</dbReference>
<name>A0A4Z0LA64_9FLAO</name>
<dbReference type="InterPro" id="IPR009081">
    <property type="entry name" value="PP-bd_ACP"/>
</dbReference>
<feature type="domain" description="Carrier" evidence="6">
    <location>
        <begin position="935"/>
        <end position="1009"/>
    </location>
</feature>
<dbReference type="Pfam" id="PF13193">
    <property type="entry name" value="AMP-binding_C"/>
    <property type="match status" value="1"/>
</dbReference>
<dbReference type="CDD" id="cd19543">
    <property type="entry name" value="DCL_NRPS"/>
    <property type="match status" value="1"/>
</dbReference>
<gene>
    <name evidence="7" type="ORF">E4635_07495</name>
</gene>
<dbReference type="NCBIfam" id="TIGR01733">
    <property type="entry name" value="AA-adenyl-dom"/>
    <property type="match status" value="1"/>
</dbReference>
<evidence type="ECO:0000256" key="4">
    <source>
        <dbReference type="ARBA" id="ARBA00022553"/>
    </source>
</evidence>
<dbReference type="InterPro" id="IPR023213">
    <property type="entry name" value="CAT-like_dom_sf"/>
</dbReference>
<dbReference type="Gene3D" id="1.10.1200.10">
    <property type="entry name" value="ACP-like"/>
    <property type="match status" value="1"/>
</dbReference>
<dbReference type="PANTHER" id="PTHR45398:SF1">
    <property type="entry name" value="ENZYME, PUTATIVE (JCVI)-RELATED"/>
    <property type="match status" value="1"/>
</dbReference>
<organism evidence="7 8">
    <name type="scientific">Flavobacterium humi</name>
    <dbReference type="NCBI Taxonomy" id="2562683"/>
    <lineage>
        <taxon>Bacteria</taxon>
        <taxon>Pseudomonadati</taxon>
        <taxon>Bacteroidota</taxon>
        <taxon>Flavobacteriia</taxon>
        <taxon>Flavobacteriales</taxon>
        <taxon>Flavobacteriaceae</taxon>
        <taxon>Flavobacterium</taxon>
    </lineage>
</organism>
<dbReference type="CDD" id="cd19534">
    <property type="entry name" value="E_NRPS"/>
    <property type="match status" value="1"/>
</dbReference>
<dbReference type="SUPFAM" id="SSF52777">
    <property type="entry name" value="CoA-dependent acyltransferases"/>
    <property type="match status" value="6"/>
</dbReference>
<protein>
    <submittedName>
        <fullName evidence="7">Amino acid adenylation domain-containing protein</fullName>
    </submittedName>
</protein>
<dbReference type="Gene3D" id="2.30.38.10">
    <property type="entry name" value="Luciferase, Domain 3"/>
    <property type="match status" value="1"/>
</dbReference>
<dbReference type="InterPro" id="IPR001242">
    <property type="entry name" value="Condensation_dom"/>
</dbReference>
<proteinExistence type="inferred from homology"/>
<comment type="similarity">
    <text evidence="2">Belongs to the ATP-dependent AMP-binding enzyme family.</text>
</comment>
<dbReference type="InterPro" id="IPR045851">
    <property type="entry name" value="AMP-bd_C_sf"/>
</dbReference>
<dbReference type="FunFam" id="1.10.1200.10:FF:000005">
    <property type="entry name" value="Nonribosomal peptide synthetase 1"/>
    <property type="match status" value="1"/>
</dbReference>
<dbReference type="GO" id="GO:0044550">
    <property type="term" value="P:secondary metabolite biosynthetic process"/>
    <property type="evidence" value="ECO:0007669"/>
    <property type="project" value="UniProtKB-ARBA"/>
</dbReference>
<reference evidence="7 8" key="1">
    <citation type="submission" date="2019-04" db="EMBL/GenBank/DDBJ databases">
        <title>Flavobacterium sp. strain DS2-A Genome sequencing and assembly.</title>
        <authorList>
            <person name="Kim I."/>
        </authorList>
    </citation>
    <scope>NUCLEOTIDE SEQUENCE [LARGE SCALE GENOMIC DNA]</scope>
    <source>
        <strain evidence="7 8">DS2-A</strain>
    </source>
</reference>
<comment type="cofactor">
    <cofactor evidence="1">
        <name>pantetheine 4'-phosphate</name>
        <dbReference type="ChEBI" id="CHEBI:47942"/>
    </cofactor>
</comment>
<dbReference type="OrthoDB" id="9765680at2"/>
<dbReference type="SUPFAM" id="SSF47336">
    <property type="entry name" value="ACP-like"/>
    <property type="match status" value="1"/>
</dbReference>
<evidence type="ECO:0000256" key="1">
    <source>
        <dbReference type="ARBA" id="ARBA00001957"/>
    </source>
</evidence>
<evidence type="ECO:0000256" key="3">
    <source>
        <dbReference type="ARBA" id="ARBA00022450"/>
    </source>
</evidence>
<dbReference type="SUPFAM" id="SSF56801">
    <property type="entry name" value="Acetyl-CoA synthetase-like"/>
    <property type="match status" value="1"/>
</dbReference>
<dbReference type="InterPro" id="IPR025110">
    <property type="entry name" value="AMP-bd_C"/>
</dbReference>
<dbReference type="Gene3D" id="3.30.300.30">
    <property type="match status" value="1"/>
</dbReference>
<dbReference type="Pfam" id="PF00668">
    <property type="entry name" value="Condensation"/>
    <property type="match status" value="3"/>
</dbReference>
<dbReference type="RefSeq" id="WP_135526011.1">
    <property type="nucleotide sequence ID" value="NZ_SRLH01000003.1"/>
</dbReference>
<dbReference type="Pfam" id="PF00501">
    <property type="entry name" value="AMP-binding"/>
    <property type="match status" value="1"/>
</dbReference>
<dbReference type="InterPro" id="IPR010060">
    <property type="entry name" value="NRPS_synth"/>
</dbReference>
<comment type="caution">
    <text evidence="7">The sequence shown here is derived from an EMBL/GenBank/DDBJ whole genome shotgun (WGS) entry which is preliminary data.</text>
</comment>
<dbReference type="Gene3D" id="3.40.50.980">
    <property type="match status" value="2"/>
</dbReference>
<dbReference type="CDD" id="cd05930">
    <property type="entry name" value="A_NRPS"/>
    <property type="match status" value="1"/>
</dbReference>
<keyword evidence="3" id="KW-0596">Phosphopantetheine</keyword>